<dbReference type="InterPro" id="IPR003593">
    <property type="entry name" value="AAA+_ATPase"/>
</dbReference>
<sequence>PSWVIVGVTQKRLEILNVKVPSTGDRCTSSIDENLSRGQHYLSSGRDDAQGVLASVPRSGPEELDCGLQSLVSEYFKMFFVADWYVIWTTSPLGLRFDWWSTAFAIFFAYASEFLNRPDKLGFGSAVDIPLLGDIWTSDTIYYVDNTGYSDSRVPALISALTQYSNLSPAQQSRLKQLASPNDVQRACKSNFNMISECFAVIIFDYVPYNPQDRSPLSYTIRADSGRTRVDVENNNSDAEKVLLPVQWAVDRAGMELMGVMGVETPREWPYTQETNEEQALKRRLSYADTIEDLLVFVLFVVFLGIVYQLAGAVVDERASKLASLMHVMGCGRAARIVSWHISISMVYLPAWIITAVIWQRRIFSATNVGLIIAIHIITGLSLSSFSLLASMPFHKSPQLAAISTTFLSLLLAIIAMLLPDSPTACGMYTLIFPPGFYVFAIKAVSRFETREQGAVVGSNNGFRVGGDEGLVDGRILGVVIGVAVANIFLWAHIAGVVERSMFEPGAGERDASTTSSGFFGFLRKRKPAQSTNEGTAPPVLASMTNGAHPVPAAITLHNITKTFKPAKRRAERITAVKNLSLSVPSRGIFVLLGANGSGKSTTLGMVAGLEKPDSGWIEFNDQTEAQVDEKGKGLEKGDETDLEKATSSSGGRKASLGLVPQKNVLFPELTCQQTLRLWRDLKAARFPDEANNDSGIDELIKSCSLEGKTHARASTLSGGQKRRLQLAAGLIGGSKIVLVDEATSGVDPLSRRAIWRALRDVRNDRCVVFTTHFLDEADLLADDIAILAAPGKLLAQGSPVSLKSRLGEGYVVTVSTDASPESVLDVIRTRAPHAAQDPSDQGAYILHTKSASVVGQVLDALESKKKELGIDGYDVRGTSMEAIFLGLMGTTDTEEVIEHDELAAVQSKDGANPELGRRLSRTGLYPSDAAPLPLSDGRKTSPLRQALTGFHKRCLILRRSWLTYALMVIIALAGACVPLIFLKDRSDTCSFEQDMEFVQPLYIPSEVSSLPSGAGAMLNAYRPLIAPPGLLDTLGSQAESIPQTQIQTSEFESTLRQNYRNLSLGGLAVSSGVATVAWEASSGSKAGMALLNLANNVLVHQSLGSGADGTGGRIMAAFQNLPGAWVAGTGAALKWEGFFGASMGLWPAFFVLYVSAERRSSVQAMQLSNGMTPAGLWLGHLLFDFPWVVVISTIVTIIFATVTSQFYALGVLWVVMVLYGVAGALFAYVISTFVKSPLAAFAIAGGYNVIISVLYTAAYMLTLTYSPASQSERNLQIVHYTIALISPVVSLVRAGFVSVNLFSILCDGFGNYSPSSPGSMSKFGGPIVYLIGWILFLFGLLMWIEYGKPIPKQLRFKRKALNDHQDIEDSPRGNASFVNEVKGEAERVQQSDDALRVLNVSKVFPGRFTAVDDVSFGVDNETFAMLGPNGAGKTTTFNIIRGDIRPTKGDVRINGVSIVDEPAAARVSLGVTPQFSAADSQLTVREHMMIYGSIKGLHGEELKRNVDMLIEAATLSQYGDRLASKLSGGNARKLSLALALIGNPRVLLIDEYSTGIDAATKRAMWKTLRRVSAGKAVVITTHSMEEASALASKVGILSGRMLAVGTMQSLVSHFPTYEVHFTARTPAEAARAQELMTRFPGAKQADDVATRYEVPIGQTSLADLFRTLSGGTDKNDDSIQEPDADLEYTVERLGLESVFLKVIREHERTKPQPEKRSGWKWW</sequence>
<evidence type="ECO:0000256" key="5">
    <source>
        <dbReference type="ARBA" id="ARBA00022737"/>
    </source>
</evidence>
<keyword evidence="6" id="KW-0547">Nucleotide-binding</keyword>
<keyword evidence="5" id="KW-0677">Repeat</keyword>
<keyword evidence="4 11" id="KW-0812">Transmembrane</keyword>
<dbReference type="GO" id="GO:0016020">
    <property type="term" value="C:membrane"/>
    <property type="evidence" value="ECO:0007669"/>
    <property type="project" value="UniProtKB-SubCell"/>
</dbReference>
<comment type="similarity">
    <text evidence="2">Belongs to the ABC transporter superfamily. ABCA family.</text>
</comment>
<feature type="region of interest" description="Disordered" evidence="10">
    <location>
        <begin position="625"/>
        <end position="655"/>
    </location>
</feature>
<dbReference type="PROSITE" id="PS50893">
    <property type="entry name" value="ABC_TRANSPORTER_2"/>
    <property type="match status" value="2"/>
</dbReference>
<feature type="transmembrane region" description="Helical" evidence="11">
    <location>
        <begin position="1324"/>
        <end position="1345"/>
    </location>
</feature>
<keyword evidence="9 11" id="KW-0472">Membrane</keyword>
<dbReference type="EMBL" id="CAJMWR010000006">
    <property type="protein sequence ID" value="CAE6334065.1"/>
    <property type="molecule type" value="Genomic_DNA"/>
</dbReference>
<evidence type="ECO:0000313" key="14">
    <source>
        <dbReference type="Proteomes" id="UP000663840"/>
    </source>
</evidence>
<feature type="transmembrane region" description="Helical" evidence="11">
    <location>
        <begin position="962"/>
        <end position="982"/>
    </location>
</feature>
<feature type="transmembrane region" description="Helical" evidence="11">
    <location>
        <begin position="1139"/>
        <end position="1157"/>
    </location>
</feature>
<dbReference type="Pfam" id="PF00005">
    <property type="entry name" value="ABC_tran"/>
    <property type="match status" value="2"/>
</dbReference>
<evidence type="ECO:0000256" key="6">
    <source>
        <dbReference type="ARBA" id="ARBA00022741"/>
    </source>
</evidence>
<keyword evidence="7" id="KW-0067">ATP-binding</keyword>
<keyword evidence="3" id="KW-0813">Transport</keyword>
<dbReference type="Proteomes" id="UP000663840">
    <property type="component" value="Unassembled WGS sequence"/>
</dbReference>
<feature type="non-terminal residue" evidence="13">
    <location>
        <position position="1"/>
    </location>
</feature>
<dbReference type="PROSITE" id="PS00211">
    <property type="entry name" value="ABC_TRANSPORTER_1"/>
    <property type="match status" value="2"/>
</dbReference>
<evidence type="ECO:0000256" key="2">
    <source>
        <dbReference type="ARBA" id="ARBA00008869"/>
    </source>
</evidence>
<feature type="transmembrane region" description="Helical" evidence="11">
    <location>
        <begin position="1239"/>
        <end position="1258"/>
    </location>
</feature>
<dbReference type="PANTHER" id="PTHR19229">
    <property type="entry name" value="ATP-BINDING CASSETTE TRANSPORTER SUBFAMILY A ABCA"/>
    <property type="match status" value="1"/>
</dbReference>
<dbReference type="InterPro" id="IPR013525">
    <property type="entry name" value="ABC2_TM"/>
</dbReference>
<dbReference type="GO" id="GO:0005524">
    <property type="term" value="F:ATP binding"/>
    <property type="evidence" value="ECO:0007669"/>
    <property type="project" value="UniProtKB-KW"/>
</dbReference>
<feature type="transmembrane region" description="Helical" evidence="11">
    <location>
        <begin position="1207"/>
        <end position="1232"/>
    </location>
</feature>
<dbReference type="Pfam" id="PF12698">
    <property type="entry name" value="ABC2_membrane_3"/>
    <property type="match status" value="2"/>
</dbReference>
<keyword evidence="8 11" id="KW-1133">Transmembrane helix</keyword>
<feature type="transmembrane region" description="Helical" evidence="11">
    <location>
        <begin position="294"/>
        <end position="316"/>
    </location>
</feature>
<protein>
    <recommendedName>
        <fullName evidence="12">ABC transporter domain-containing protein</fullName>
    </recommendedName>
</protein>
<accession>A0A8H2W4J8</accession>
<dbReference type="PANTHER" id="PTHR19229:SF36">
    <property type="entry name" value="ATP-BINDING CASSETTE SUB-FAMILY A MEMBER 2"/>
    <property type="match status" value="1"/>
</dbReference>
<reference evidence="13" key="1">
    <citation type="submission" date="2021-01" db="EMBL/GenBank/DDBJ databases">
        <authorList>
            <person name="Kaushik A."/>
        </authorList>
    </citation>
    <scope>NUCLEOTIDE SEQUENCE</scope>
    <source>
        <strain evidence="13">AG1-1A</strain>
    </source>
</reference>
<dbReference type="InterPro" id="IPR026082">
    <property type="entry name" value="ABCA"/>
</dbReference>
<feature type="transmembrane region" description="Helical" evidence="11">
    <location>
        <begin position="476"/>
        <end position="498"/>
    </location>
</feature>
<dbReference type="CDD" id="cd03263">
    <property type="entry name" value="ABC_subfamily_A"/>
    <property type="match status" value="2"/>
</dbReference>
<comment type="subcellular location">
    <subcellularLocation>
        <location evidence="1">Membrane</location>
        <topology evidence="1">Multi-pass membrane protein</topology>
    </subcellularLocation>
</comment>
<evidence type="ECO:0000256" key="11">
    <source>
        <dbReference type="SAM" id="Phobius"/>
    </source>
</evidence>
<organism evidence="13 14">
    <name type="scientific">Rhizoctonia solani</name>
    <dbReference type="NCBI Taxonomy" id="456999"/>
    <lineage>
        <taxon>Eukaryota</taxon>
        <taxon>Fungi</taxon>
        <taxon>Dikarya</taxon>
        <taxon>Basidiomycota</taxon>
        <taxon>Agaricomycotina</taxon>
        <taxon>Agaricomycetes</taxon>
        <taxon>Cantharellales</taxon>
        <taxon>Ceratobasidiaceae</taxon>
        <taxon>Rhizoctonia</taxon>
    </lineage>
</organism>
<dbReference type="SUPFAM" id="SSF52540">
    <property type="entry name" value="P-loop containing nucleoside triphosphate hydrolases"/>
    <property type="match status" value="2"/>
</dbReference>
<evidence type="ECO:0000256" key="9">
    <source>
        <dbReference type="ARBA" id="ARBA00023136"/>
    </source>
</evidence>
<dbReference type="InterPro" id="IPR003439">
    <property type="entry name" value="ABC_transporter-like_ATP-bd"/>
</dbReference>
<evidence type="ECO:0000256" key="3">
    <source>
        <dbReference type="ARBA" id="ARBA00022448"/>
    </source>
</evidence>
<evidence type="ECO:0000256" key="7">
    <source>
        <dbReference type="ARBA" id="ARBA00022840"/>
    </source>
</evidence>
<proteinExistence type="inferred from homology"/>
<evidence type="ECO:0000259" key="12">
    <source>
        <dbReference type="PROSITE" id="PS50893"/>
    </source>
</evidence>
<gene>
    <name evidence="13" type="ORF">RDB_LOCUS748</name>
</gene>
<name>A0A8H2W4J8_9AGAM</name>
<feature type="transmembrane region" description="Helical" evidence="11">
    <location>
        <begin position="1278"/>
        <end position="1303"/>
    </location>
</feature>
<feature type="transmembrane region" description="Helical" evidence="11">
    <location>
        <begin position="365"/>
        <end position="388"/>
    </location>
</feature>
<dbReference type="InterPro" id="IPR027417">
    <property type="entry name" value="P-loop_NTPase"/>
</dbReference>
<feature type="transmembrane region" description="Helical" evidence="11">
    <location>
        <begin position="400"/>
        <end position="419"/>
    </location>
</feature>
<evidence type="ECO:0000313" key="13">
    <source>
        <dbReference type="EMBL" id="CAE6334065.1"/>
    </source>
</evidence>
<feature type="compositionally biased region" description="Basic and acidic residues" evidence="10">
    <location>
        <begin position="628"/>
        <end position="645"/>
    </location>
</feature>
<evidence type="ECO:0000256" key="8">
    <source>
        <dbReference type="ARBA" id="ARBA00022989"/>
    </source>
</evidence>
<dbReference type="GO" id="GO:0016887">
    <property type="term" value="F:ATP hydrolysis activity"/>
    <property type="evidence" value="ECO:0007669"/>
    <property type="project" value="InterPro"/>
</dbReference>
<dbReference type="GO" id="GO:0140359">
    <property type="term" value="F:ABC-type transporter activity"/>
    <property type="evidence" value="ECO:0007669"/>
    <property type="project" value="InterPro"/>
</dbReference>
<feature type="transmembrane region" description="Helical" evidence="11">
    <location>
        <begin position="1178"/>
        <end position="1201"/>
    </location>
</feature>
<evidence type="ECO:0000256" key="1">
    <source>
        <dbReference type="ARBA" id="ARBA00004141"/>
    </source>
</evidence>
<feature type="transmembrane region" description="Helical" evidence="11">
    <location>
        <begin position="337"/>
        <end position="359"/>
    </location>
</feature>
<dbReference type="Gene3D" id="3.40.50.300">
    <property type="entry name" value="P-loop containing nucleotide triphosphate hydrolases"/>
    <property type="match status" value="2"/>
</dbReference>
<comment type="caution">
    <text evidence="13">The sequence shown here is derived from an EMBL/GenBank/DDBJ whole genome shotgun (WGS) entry which is preliminary data.</text>
</comment>
<evidence type="ECO:0000256" key="10">
    <source>
        <dbReference type="SAM" id="MobiDB-lite"/>
    </source>
</evidence>
<feature type="domain" description="ABC transporter" evidence="12">
    <location>
        <begin position="1396"/>
        <end position="1624"/>
    </location>
</feature>
<evidence type="ECO:0000256" key="4">
    <source>
        <dbReference type="ARBA" id="ARBA00022692"/>
    </source>
</evidence>
<dbReference type="GO" id="GO:0005319">
    <property type="term" value="F:lipid transporter activity"/>
    <property type="evidence" value="ECO:0007669"/>
    <property type="project" value="TreeGrafter"/>
</dbReference>
<dbReference type="SMART" id="SM00382">
    <property type="entry name" value="AAA"/>
    <property type="match status" value="2"/>
</dbReference>
<feature type="domain" description="ABC transporter" evidence="12">
    <location>
        <begin position="555"/>
        <end position="816"/>
    </location>
</feature>
<dbReference type="InterPro" id="IPR017871">
    <property type="entry name" value="ABC_transporter-like_CS"/>
</dbReference>